<name>A0ACC1XUY4_MELAZ</name>
<keyword evidence="2" id="KW-1185">Reference proteome</keyword>
<gene>
    <name evidence="1" type="ORF">OWV82_013645</name>
</gene>
<dbReference type="Proteomes" id="UP001164539">
    <property type="component" value="Chromosome 7"/>
</dbReference>
<comment type="caution">
    <text evidence="1">The sequence shown here is derived from an EMBL/GenBank/DDBJ whole genome shotgun (WGS) entry which is preliminary data.</text>
</comment>
<protein>
    <submittedName>
        <fullName evidence="1">WD repeat-containing protein 44-like</fullName>
    </submittedName>
</protein>
<accession>A0ACC1XUY4</accession>
<organism evidence="1 2">
    <name type="scientific">Melia azedarach</name>
    <name type="common">Chinaberry tree</name>
    <dbReference type="NCBI Taxonomy" id="155640"/>
    <lineage>
        <taxon>Eukaryota</taxon>
        <taxon>Viridiplantae</taxon>
        <taxon>Streptophyta</taxon>
        <taxon>Embryophyta</taxon>
        <taxon>Tracheophyta</taxon>
        <taxon>Spermatophyta</taxon>
        <taxon>Magnoliopsida</taxon>
        <taxon>eudicotyledons</taxon>
        <taxon>Gunneridae</taxon>
        <taxon>Pentapetalae</taxon>
        <taxon>rosids</taxon>
        <taxon>malvids</taxon>
        <taxon>Sapindales</taxon>
        <taxon>Meliaceae</taxon>
        <taxon>Melia</taxon>
    </lineage>
</organism>
<dbReference type="EMBL" id="CM051400">
    <property type="protein sequence ID" value="KAJ4715267.1"/>
    <property type="molecule type" value="Genomic_DNA"/>
</dbReference>
<reference evidence="1 2" key="1">
    <citation type="journal article" date="2023" name="Science">
        <title>Complex scaffold remodeling in plant triterpene biosynthesis.</title>
        <authorList>
            <person name="De La Pena R."/>
            <person name="Hodgson H."/>
            <person name="Liu J.C."/>
            <person name="Stephenson M.J."/>
            <person name="Martin A.C."/>
            <person name="Owen C."/>
            <person name="Harkess A."/>
            <person name="Leebens-Mack J."/>
            <person name="Jimenez L.E."/>
            <person name="Osbourn A."/>
            <person name="Sattely E.S."/>
        </authorList>
    </citation>
    <scope>NUCLEOTIDE SEQUENCE [LARGE SCALE GENOMIC DNA]</scope>
    <source>
        <strain evidence="2">cv. JPN11</strain>
        <tissue evidence="1">Leaf</tissue>
    </source>
</reference>
<proteinExistence type="predicted"/>
<sequence>MLSSDEGLDDVFFDSTDCLSSEESVVEKEEFGCHKLDYKIWMNEPQSVKERRKSFLCNMGFVEFAPKNEKITFNNSSEVMELDRIRECSGAVSSSLVSSTNRVEENVVCCERNIIPMANCLVDELEQHKMSEQNMALKDESTGFSPSVDQSENHLEQCKDVNKKAAKKWWKRIVSMRKQREETCISKETKPSSEKPQPNRIKVKQNKKRCMEFSAVYMGQEIQAHKGYIWTMKFSPDGQYLASGGEDGVVRIWRVTSVDASSKSFIDVGDFGSNVKEDKAKFGKKKSIHVPIVIPDKVFQIEESPLQEFHGHLSDVLDIAWSNSNCLLSCSMDKTVRMWQIGCDQCLNVFHHSNYVTCIQFNPINENYFISGSIDGKVRIWGVCEERVVDWADVRDVISAVCYHPDGKCFIVGTITGTCRFYESSGNDLQLEAEVHFQDRKKTSGNRITGIQFSLEDSQRIMITSEDSKLRILDGVDVIHKFKGLPKSGSQMSASFSTTGKHIISVGEDCRVYVWNYDDLCFPASKQKRSVRSCEHFFSEGVSVALQWPGKGAEQTGSMCSRSSSTSRRDNLENASCMRDSDRFSLGSWFSIDGPCSRGSATWPEEKLPLYEDDQCYHQQEQQQECPPNNVYDLTAISKTWGLVIVTAGYDGTIKTFSNYGLPIRL</sequence>
<evidence type="ECO:0000313" key="1">
    <source>
        <dbReference type="EMBL" id="KAJ4715267.1"/>
    </source>
</evidence>
<evidence type="ECO:0000313" key="2">
    <source>
        <dbReference type="Proteomes" id="UP001164539"/>
    </source>
</evidence>